<sequence length="77" mass="8878">MSSGTMSSFSYMPSHTNSAEKDMKMQHETKQNASHMKGWYIQPTCAITGEGLQEGLDALYEMILKRRKINKSHKKRR</sequence>
<evidence type="ECO:0000313" key="3">
    <source>
        <dbReference type="Proteomes" id="UP000268350"/>
    </source>
</evidence>
<evidence type="ECO:0000256" key="1">
    <source>
        <dbReference type="SAM" id="MobiDB-lite"/>
    </source>
</evidence>
<dbReference type="AlphaFoldDB" id="A0A3B0KR08"/>
<accession>A0A3B0KR08</accession>
<feature type="compositionally biased region" description="Basic and acidic residues" evidence="1">
    <location>
        <begin position="18"/>
        <end position="30"/>
    </location>
</feature>
<reference evidence="3" key="1">
    <citation type="submission" date="2018-01" db="EMBL/GenBank/DDBJ databases">
        <authorList>
            <person name="Alioto T."/>
            <person name="Alioto T."/>
        </authorList>
    </citation>
    <scope>NUCLEOTIDE SEQUENCE [LARGE SCALE GENOMIC DNA]</scope>
</reference>
<gene>
    <name evidence="2" type="ORF">DGUA_6G019272</name>
</gene>
<dbReference type="EMBL" id="OUUW01000017">
    <property type="protein sequence ID" value="SPP89049.1"/>
    <property type="molecule type" value="Genomic_DNA"/>
</dbReference>
<dbReference type="SUPFAM" id="SSF52540">
    <property type="entry name" value="P-loop containing nucleoside triphosphate hydrolases"/>
    <property type="match status" value="1"/>
</dbReference>
<feature type="region of interest" description="Disordered" evidence="1">
    <location>
        <begin position="1"/>
        <end position="30"/>
    </location>
</feature>
<feature type="compositionally biased region" description="Polar residues" evidence="1">
    <location>
        <begin position="1"/>
        <end position="17"/>
    </location>
</feature>
<dbReference type="Proteomes" id="UP000268350">
    <property type="component" value="Unassembled WGS sequence"/>
</dbReference>
<name>A0A3B0KR08_DROGU</name>
<dbReference type="OrthoDB" id="2011769at2759"/>
<dbReference type="InterPro" id="IPR027417">
    <property type="entry name" value="P-loop_NTPase"/>
</dbReference>
<keyword evidence="3" id="KW-1185">Reference proteome</keyword>
<dbReference type="STRING" id="7266.A0A3B0KR08"/>
<protein>
    <submittedName>
        <fullName evidence="2">Blast:ADP-ribosylation factor-like protein 4A</fullName>
    </submittedName>
</protein>
<evidence type="ECO:0000313" key="2">
    <source>
        <dbReference type="EMBL" id="SPP89049.1"/>
    </source>
</evidence>
<organism evidence="2 3">
    <name type="scientific">Drosophila guanche</name>
    <name type="common">Fruit fly</name>
    <dbReference type="NCBI Taxonomy" id="7266"/>
    <lineage>
        <taxon>Eukaryota</taxon>
        <taxon>Metazoa</taxon>
        <taxon>Ecdysozoa</taxon>
        <taxon>Arthropoda</taxon>
        <taxon>Hexapoda</taxon>
        <taxon>Insecta</taxon>
        <taxon>Pterygota</taxon>
        <taxon>Neoptera</taxon>
        <taxon>Endopterygota</taxon>
        <taxon>Diptera</taxon>
        <taxon>Brachycera</taxon>
        <taxon>Muscomorpha</taxon>
        <taxon>Ephydroidea</taxon>
        <taxon>Drosophilidae</taxon>
        <taxon>Drosophila</taxon>
        <taxon>Sophophora</taxon>
    </lineage>
</organism>
<dbReference type="Gene3D" id="3.40.50.300">
    <property type="entry name" value="P-loop containing nucleotide triphosphate hydrolases"/>
    <property type="match status" value="1"/>
</dbReference>
<proteinExistence type="predicted"/>